<feature type="region of interest" description="Disordered" evidence="1">
    <location>
        <begin position="178"/>
        <end position="218"/>
    </location>
</feature>
<dbReference type="EMBL" id="CAJHUC010000396">
    <property type="protein sequence ID" value="CAD7695853.1"/>
    <property type="molecule type" value="Genomic_DNA"/>
</dbReference>
<evidence type="ECO:0000313" key="3">
    <source>
        <dbReference type="Proteomes" id="UP000708148"/>
    </source>
</evidence>
<name>A0A8S1ING6_9CHLO</name>
<organism evidence="2 3">
    <name type="scientific">Ostreobium quekettii</name>
    <dbReference type="NCBI Taxonomy" id="121088"/>
    <lineage>
        <taxon>Eukaryota</taxon>
        <taxon>Viridiplantae</taxon>
        <taxon>Chlorophyta</taxon>
        <taxon>core chlorophytes</taxon>
        <taxon>Ulvophyceae</taxon>
        <taxon>TCBD clade</taxon>
        <taxon>Bryopsidales</taxon>
        <taxon>Ostreobineae</taxon>
        <taxon>Ostreobiaceae</taxon>
        <taxon>Ostreobium</taxon>
    </lineage>
</organism>
<dbReference type="AlphaFoldDB" id="A0A8S1ING6"/>
<feature type="compositionally biased region" description="Gly residues" evidence="1">
    <location>
        <begin position="192"/>
        <end position="204"/>
    </location>
</feature>
<accession>A0A8S1ING6</accession>
<dbReference type="Proteomes" id="UP000708148">
    <property type="component" value="Unassembled WGS sequence"/>
</dbReference>
<gene>
    <name evidence="2" type="ORF">OSTQU699_LOCUS1214</name>
</gene>
<keyword evidence="3" id="KW-1185">Reference proteome</keyword>
<evidence type="ECO:0000313" key="2">
    <source>
        <dbReference type="EMBL" id="CAD7695853.1"/>
    </source>
</evidence>
<reference evidence="2" key="1">
    <citation type="submission" date="2020-12" db="EMBL/GenBank/DDBJ databases">
        <authorList>
            <person name="Iha C."/>
        </authorList>
    </citation>
    <scope>NUCLEOTIDE SEQUENCE</scope>
</reference>
<sequence>MPKEDDQLAQARVAGYSDAGRPLSRLLEKYRLMCNAALQGTQADFTKAHREVLVDACAAKAFLLASQARERAILSSRRSLASGGGFYGELGSEVDRQRQSAREELALGRARVKAARSAKKRRDEITLLDAYAAKRPRGGENRREIAALEDEIGRVGREVGDLEERIERREGQLRRLVGSLNSLREDGERTGGARGQGAGSAGRGARGRAADGLSRRGQ</sequence>
<comment type="caution">
    <text evidence="2">The sequence shown here is derived from an EMBL/GenBank/DDBJ whole genome shotgun (WGS) entry which is preliminary data.</text>
</comment>
<proteinExistence type="predicted"/>
<protein>
    <submittedName>
        <fullName evidence="2">Uncharacterized protein</fullName>
    </submittedName>
</protein>
<evidence type="ECO:0000256" key="1">
    <source>
        <dbReference type="SAM" id="MobiDB-lite"/>
    </source>
</evidence>